<sequence>MRYSRYNYLRNSEKYGALLFNTRTKFFISLSSELFSKITELSILKDFEVDTLDLSPEILVQLINGKVFVGQNEDDDYYELKKFLRYKQAFAQNHLGIVLVPTFSCNFRCPYCYEDNLPKTTITEEVLDAVYSFIKKKGQNCIDLCWHGGEPLIAFDKIASFLNRIHNDKSLSLRSHSMVTNAFLLDEYKCKFLNDCNLQKIQITVDGNKEYHNKSRIHKSGKPTYDTIMQNIENVFQYMPNCQVILRVNLHSQNKDTFPALYKELKERWGNKNYSINVAFVNDVNNSCKVACLADKGKISFARSLYETYGIKDIDISTQPQIGGCTASCTNSYVIGPSGEIYKCWVDVGKKERIVSNVFDGKLSNYILPSYTVGADMFSDAKCKDCVFMPICDGGCIVRRYNQKHYNVPYDPCPINEDDFLSLMEINYMKEKVTK</sequence>
<evidence type="ECO:0000313" key="1">
    <source>
        <dbReference type="EMBL" id="TGX83972.1"/>
    </source>
</evidence>
<dbReference type="Proteomes" id="UP000308886">
    <property type="component" value="Unassembled WGS sequence"/>
</dbReference>
<proteinExistence type="predicted"/>
<accession>A0AC61QTK6</accession>
<name>A0AC61QTK6_9BACT</name>
<dbReference type="EMBL" id="SRZC01000002">
    <property type="protein sequence ID" value="TGX83972.1"/>
    <property type="molecule type" value="Genomic_DNA"/>
</dbReference>
<comment type="caution">
    <text evidence="1">The sequence shown here is derived from an EMBL/GenBank/DDBJ whole genome shotgun (WGS) entry which is preliminary data.</text>
</comment>
<evidence type="ECO:0000313" key="2">
    <source>
        <dbReference type="Proteomes" id="UP000308886"/>
    </source>
</evidence>
<keyword evidence="2" id="KW-1185">Reference proteome</keyword>
<gene>
    <name evidence="1" type="ORF">E5358_02030</name>
</gene>
<protein>
    <submittedName>
        <fullName evidence="1">SPASM domain-containing protein</fullName>
    </submittedName>
</protein>
<reference evidence="1" key="1">
    <citation type="submission" date="2019-04" db="EMBL/GenBank/DDBJ databases">
        <title>Microbes associate with the intestines of laboratory mice.</title>
        <authorList>
            <person name="Navarre W."/>
            <person name="Wong E."/>
            <person name="Huang K."/>
            <person name="Tropini C."/>
            <person name="Ng K."/>
            <person name="Yu B."/>
        </authorList>
    </citation>
    <scope>NUCLEOTIDE SEQUENCE</scope>
    <source>
        <strain evidence="1">NM73_A23</strain>
    </source>
</reference>
<organism evidence="1 2">
    <name type="scientific">Palleniella muris</name>
    <dbReference type="NCBI Taxonomy" id="3038145"/>
    <lineage>
        <taxon>Bacteria</taxon>
        <taxon>Pseudomonadati</taxon>
        <taxon>Bacteroidota</taxon>
        <taxon>Bacteroidia</taxon>
        <taxon>Bacteroidales</taxon>
        <taxon>Prevotellaceae</taxon>
        <taxon>Palleniella</taxon>
    </lineage>
</organism>